<organism evidence="1 2">
    <name type="scientific">Durusdinium trenchii</name>
    <dbReference type="NCBI Taxonomy" id="1381693"/>
    <lineage>
        <taxon>Eukaryota</taxon>
        <taxon>Sar</taxon>
        <taxon>Alveolata</taxon>
        <taxon>Dinophyceae</taxon>
        <taxon>Suessiales</taxon>
        <taxon>Symbiodiniaceae</taxon>
        <taxon>Durusdinium</taxon>
    </lineage>
</organism>
<evidence type="ECO:0000313" key="1">
    <source>
        <dbReference type="EMBL" id="CAK9027381.1"/>
    </source>
</evidence>
<evidence type="ECO:0000313" key="2">
    <source>
        <dbReference type="Proteomes" id="UP001642464"/>
    </source>
</evidence>
<sequence>MESPCLAPVTEEPAAAMPAVAGVAADVVPTPKAAGPHGPPAGGETNLIGNTVYGVLLKDRDLLTVPLDELMALNMASVECLEGLISETPFEIAKAEAEKWHRSANQALDALYSVQSDLDKIQRVHAEEPTRNLAEIPLPEGNGTNSGVTYAELQIRRQATAASEGLALQSADHLQDMLRWTLGRFGRLQDVCGEVTNFMSQVAESEGNTKIKFTELSEKLVDLSNGLVGLASSVRHTQDEQLKASRQATKSLGDIGWQLSGVNTSVKESLLSLGKLLSQIDSNVGRQSKAQDPDEIPCRCGAAQDDSCGTSCQGSFVGSGQYWTSDCSARIGAGNGTCIGTSSYGTRHDGSCDLGDWSGPDTFDAGCGTKADAYFFGTFACRSGRISADAAFSSGFFDGRVFSAKFPLQQWVRQRQRWTTTTIL</sequence>
<dbReference type="Proteomes" id="UP001642464">
    <property type="component" value="Unassembled WGS sequence"/>
</dbReference>
<comment type="caution">
    <text evidence="1">The sequence shown here is derived from an EMBL/GenBank/DDBJ whole genome shotgun (WGS) entry which is preliminary data.</text>
</comment>
<gene>
    <name evidence="1" type="ORF">SCF082_LOCUS17897</name>
</gene>
<reference evidence="1 2" key="1">
    <citation type="submission" date="2024-02" db="EMBL/GenBank/DDBJ databases">
        <authorList>
            <person name="Chen Y."/>
            <person name="Shah S."/>
            <person name="Dougan E. K."/>
            <person name="Thang M."/>
            <person name="Chan C."/>
        </authorList>
    </citation>
    <scope>NUCLEOTIDE SEQUENCE [LARGE SCALE GENOMIC DNA]</scope>
</reference>
<accession>A0ABP0KL48</accession>
<protein>
    <submittedName>
        <fullName evidence="1">Uncharacterized protein</fullName>
    </submittedName>
</protein>
<keyword evidence="2" id="KW-1185">Reference proteome</keyword>
<dbReference type="EMBL" id="CAXAMM010011892">
    <property type="protein sequence ID" value="CAK9027381.1"/>
    <property type="molecule type" value="Genomic_DNA"/>
</dbReference>
<proteinExistence type="predicted"/>
<name>A0ABP0KL48_9DINO</name>